<dbReference type="Proteomes" id="UP000184277">
    <property type="component" value="Unassembled WGS sequence"/>
</dbReference>
<evidence type="ECO:0000256" key="11">
    <source>
        <dbReference type="ARBA" id="ARBA00022801"/>
    </source>
</evidence>
<evidence type="ECO:0000256" key="10">
    <source>
        <dbReference type="ARBA" id="ARBA00022764"/>
    </source>
</evidence>
<dbReference type="GO" id="GO:0042597">
    <property type="term" value="C:periplasmic space"/>
    <property type="evidence" value="ECO:0007669"/>
    <property type="project" value="UniProtKB-SubCell"/>
</dbReference>
<dbReference type="EMBL" id="MOKI01000151">
    <property type="protein sequence ID" value="OJR42749.1"/>
    <property type="molecule type" value="Genomic_DNA"/>
</dbReference>
<dbReference type="PROSITE" id="PS51691">
    <property type="entry name" value="PEPTIDASE_S6"/>
    <property type="match status" value="1"/>
</dbReference>
<name>A0A1M2H340_ECOLX</name>
<keyword evidence="6" id="KW-0964">Secreted</keyword>
<evidence type="ECO:0000256" key="5">
    <source>
        <dbReference type="ARBA" id="ARBA00022452"/>
    </source>
</evidence>
<evidence type="ECO:0000256" key="15">
    <source>
        <dbReference type="ARBA" id="ARBA00023145"/>
    </source>
</evidence>
<dbReference type="GO" id="GO:0006508">
    <property type="term" value="P:proteolysis"/>
    <property type="evidence" value="ECO:0007669"/>
    <property type="project" value="UniProtKB-KW"/>
</dbReference>
<keyword evidence="7" id="KW-0645">Protease</keyword>
<comment type="caution">
    <text evidence="18">The sequence shown here is derived from an EMBL/GenBank/DDBJ whole genome shotgun (WGS) entry which is preliminary data.</text>
</comment>
<evidence type="ECO:0000256" key="8">
    <source>
        <dbReference type="ARBA" id="ARBA00022692"/>
    </source>
</evidence>
<dbReference type="NCBIfam" id="TIGR01414">
    <property type="entry name" value="autotrans_barl"/>
    <property type="match status" value="1"/>
</dbReference>
<keyword evidence="12" id="KW-0720">Serine protease</keyword>
<keyword evidence="15" id="KW-0865">Zymogen</keyword>
<keyword evidence="9" id="KW-0732">Signal</keyword>
<dbReference type="Gene3D" id="2.160.20.20">
    <property type="match status" value="2"/>
</dbReference>
<feature type="region of interest" description="Disordered" evidence="17">
    <location>
        <begin position="934"/>
        <end position="992"/>
    </location>
</feature>
<dbReference type="Gene3D" id="2.40.10.120">
    <property type="match status" value="1"/>
</dbReference>
<evidence type="ECO:0000256" key="1">
    <source>
        <dbReference type="ARBA" id="ARBA00004241"/>
    </source>
</evidence>
<evidence type="ECO:0000256" key="2">
    <source>
        <dbReference type="ARBA" id="ARBA00004418"/>
    </source>
</evidence>
<gene>
    <name evidence="18" type="ORF">BK383_28520</name>
</gene>
<dbReference type="InterPro" id="IPR036709">
    <property type="entry name" value="Autotransporte_beta_dom_sf"/>
</dbReference>
<dbReference type="InterPro" id="IPR011050">
    <property type="entry name" value="Pectin_lyase_fold/virulence"/>
</dbReference>
<dbReference type="SMART" id="SM00869">
    <property type="entry name" value="Autotransporter"/>
    <property type="match status" value="1"/>
</dbReference>
<protein>
    <submittedName>
        <fullName evidence="18">Autotransporter outer membrane beta-barrel domain-containing protein</fullName>
    </submittedName>
</protein>
<evidence type="ECO:0000256" key="17">
    <source>
        <dbReference type="SAM" id="MobiDB-lite"/>
    </source>
</evidence>
<evidence type="ECO:0000256" key="9">
    <source>
        <dbReference type="ARBA" id="ARBA00022729"/>
    </source>
</evidence>
<keyword evidence="8" id="KW-0812">Transmembrane</keyword>
<keyword evidence="5" id="KW-1134">Transmembrane beta strand</keyword>
<dbReference type="GO" id="GO:0009279">
    <property type="term" value="C:cell outer membrane"/>
    <property type="evidence" value="ECO:0007669"/>
    <property type="project" value="UniProtKB-SubCell"/>
</dbReference>
<dbReference type="SUPFAM" id="SSF51126">
    <property type="entry name" value="Pectin lyase-like"/>
    <property type="match status" value="1"/>
</dbReference>
<reference evidence="18 19" key="1">
    <citation type="submission" date="2016-10" db="EMBL/GenBank/DDBJ databases">
        <title>Comprehensive resistome analysis reveals the prevalence of NDM and MCR-1 in Chinese poultry production.</title>
        <authorList>
            <person name="Wang Y."/>
            <person name="Zhang R."/>
            <person name="Li J."/>
            <person name="Wu Z."/>
            <person name="Wenjuan Y."/>
            <person name="Schwarz S."/>
            <person name="Tyrrell J."/>
            <person name="Zheng Y."/>
            <person name="Wang S."/>
            <person name="Shen Z."/>
            <person name="Liu Z."/>
            <person name="Lei L."/>
            <person name="Li M."/>
            <person name="Zhang Q."/>
            <person name="Wu C."/>
            <person name="Zhang Q."/>
            <person name="Wu Y."/>
            <person name="Walsh T."/>
            <person name="Shen J."/>
        </authorList>
    </citation>
    <scope>NUCLEOTIDE SEQUENCE [LARGE SCALE GENOMIC DNA]</scope>
    <source>
        <strain evidence="18 19">570</strain>
    </source>
</reference>
<dbReference type="GO" id="GO:0009986">
    <property type="term" value="C:cell surface"/>
    <property type="evidence" value="ECO:0007669"/>
    <property type="project" value="UniProtKB-SubCell"/>
</dbReference>
<dbReference type="PRINTS" id="PR00921">
    <property type="entry name" value="IGASERPTASE"/>
</dbReference>
<dbReference type="InterPro" id="IPR030396">
    <property type="entry name" value="Peptidase_S6_dom"/>
</dbReference>
<dbReference type="Pfam" id="PF02395">
    <property type="entry name" value="Peptidase_S6"/>
    <property type="match status" value="1"/>
</dbReference>
<accession>A0A1M2H340</accession>
<keyword evidence="14" id="KW-0472">Membrane</keyword>
<evidence type="ECO:0000256" key="6">
    <source>
        <dbReference type="ARBA" id="ARBA00022525"/>
    </source>
</evidence>
<evidence type="ECO:0000256" key="16">
    <source>
        <dbReference type="ARBA" id="ARBA00023237"/>
    </source>
</evidence>
<proteinExistence type="predicted"/>
<dbReference type="Gene3D" id="2.40.128.130">
    <property type="entry name" value="Autotransporter beta-domain"/>
    <property type="match status" value="1"/>
</dbReference>
<evidence type="ECO:0000256" key="3">
    <source>
        <dbReference type="ARBA" id="ARBA00004571"/>
    </source>
</evidence>
<keyword evidence="13" id="KW-0843">Virulence</keyword>
<dbReference type="InterPro" id="IPR057393">
    <property type="entry name" value="PIC_HAP1_IgA0_b-sol2"/>
</dbReference>
<dbReference type="GO" id="GO:0005576">
    <property type="term" value="C:extracellular region"/>
    <property type="evidence" value="ECO:0007669"/>
    <property type="project" value="UniProtKB-SubCell"/>
</dbReference>
<evidence type="ECO:0000313" key="18">
    <source>
        <dbReference type="EMBL" id="OJR42749.1"/>
    </source>
</evidence>
<evidence type="ECO:0000256" key="14">
    <source>
        <dbReference type="ARBA" id="ARBA00023136"/>
    </source>
</evidence>
<dbReference type="GO" id="GO:0004252">
    <property type="term" value="F:serine-type endopeptidase activity"/>
    <property type="evidence" value="ECO:0007669"/>
    <property type="project" value="InterPro"/>
</dbReference>
<dbReference type="Pfam" id="PF24078">
    <property type="entry name" value="Beta-sol_PIC_HAP1_IgA0_2nd"/>
    <property type="match status" value="1"/>
</dbReference>
<dbReference type="InterPro" id="IPR012332">
    <property type="entry name" value="Autotransporter_pectin_lyase_C"/>
</dbReference>
<organism evidence="18 19">
    <name type="scientific">Escherichia coli</name>
    <dbReference type="NCBI Taxonomy" id="562"/>
    <lineage>
        <taxon>Bacteria</taxon>
        <taxon>Pseudomonadati</taxon>
        <taxon>Pseudomonadota</taxon>
        <taxon>Gammaproteobacteria</taxon>
        <taxon>Enterobacterales</taxon>
        <taxon>Enterobacteriaceae</taxon>
        <taxon>Escherichia</taxon>
    </lineage>
</organism>
<keyword evidence="11" id="KW-0378">Hydrolase</keyword>
<dbReference type="InterPro" id="IPR000710">
    <property type="entry name" value="Peptidase_S6"/>
</dbReference>
<dbReference type="PROSITE" id="PS51208">
    <property type="entry name" value="AUTOTRANSPORTER"/>
    <property type="match status" value="1"/>
</dbReference>
<dbReference type="InterPro" id="IPR005546">
    <property type="entry name" value="Autotransporte_beta"/>
</dbReference>
<dbReference type="InterPro" id="IPR006315">
    <property type="entry name" value="OM_autotransptr_brl_dom"/>
</dbReference>
<evidence type="ECO:0000256" key="13">
    <source>
        <dbReference type="ARBA" id="ARBA00023026"/>
    </source>
</evidence>
<feature type="compositionally biased region" description="Polar residues" evidence="17">
    <location>
        <begin position="971"/>
        <end position="981"/>
    </location>
</feature>
<dbReference type="SUPFAM" id="SSF50494">
    <property type="entry name" value="Trypsin-like serine proteases"/>
    <property type="match status" value="1"/>
</dbReference>
<evidence type="ECO:0000313" key="19">
    <source>
        <dbReference type="Proteomes" id="UP000184277"/>
    </source>
</evidence>
<keyword evidence="16" id="KW-0998">Cell outer membrane</keyword>
<dbReference type="SUPFAM" id="SSF103515">
    <property type="entry name" value="Autotransporter"/>
    <property type="match status" value="1"/>
</dbReference>
<keyword evidence="10" id="KW-0574">Periplasm</keyword>
<evidence type="ECO:0000256" key="4">
    <source>
        <dbReference type="ARBA" id="ARBA00004613"/>
    </source>
</evidence>
<sequence>MNKVYSLRYSAVARGFIAVSEFARKCVHKSVRGLSFPVLLLSPVLFSTGGLAGTVNNELGYQSFRDFAENKGMFRPGATNIAIYNKQGELVGTLEKAAMPDFSSVNSGSGVATLINPQYIASVKHNGGYTNVSFGYGESRYNIVDRNNAPSLDFHAPRLDKLVTEVAPAAVTAQGAVAGAYLDKERYPVFYRLGSGTQYIKDSNGQLTQMGGAYSWLTGGTVGSLSSYQNGEMISTSSGLVFDYKLNGAMPIYGEAGDSGSPLFAFDTVQNTWVLVGVLSAGNGAGGRGNNWAVIPLDFIRQKFNEDNDAPVTFRTSEGGALEWGFNSSTGAGTLTQGTTTYAMHGQQGNDLNAGKNLIFLGQNGQIDLKDNVAQGAGSLAFHNDYTVATSNNSTWTGAGIIVDKGVFVNWQVNGVKGDNLHKIGEGTLTIQGTGINEGGLKAGDGTVVLKQQADSNGQVQAFSSVNIASGRPTVVLTDDRQVNPDNISWGYRGGILDVNGNDIGFHEIKAADYGAQIHNGSNKNAIISLVMHDAIKWTGKDTPRILGRVYEYFNDETQKTEFFILKTSSIAWSPSPGEKIFPDMFRGADYFNTLEDADKEARKNTQYIFHGKLTGNISFNPKSAGTFVMDGSADMSGTFTQENGRLTLQGHPVIHAYNTQSVADKLAASGDHSVLTQPTSFSQEDWENRSFTFDRLSLKNTDFGLGRNATLNTMLEATDSTVTLGDRRVFIDKNDGNGTAFALEEGTSEAVKDADRSVFNGSAVLNGKTTLDIMNATFNGDISGHVGSHVELSRRSHWNMTKSSTLDSFRSKGGTLSFVTDNWSPKTLTVNTLHASSMNIAMGVSTADNTGDRIDILNKATGGHNTLDLSSLFDQTVTLKNDLTLASAPVGTSHGYFSFASLNRGFTVYTPDTQVQEKDGRVYWQLKSHAGTTESQVSTDVSDDVTDTTSPVAPDTGSTGSTEADVIVSEGNNSNGVSPSPDSPAENAGTMVNGSTLFKGADNTSLLKKARAMFAAREFILSDSADRWTQVVDNSDADGGAWAMTGYSHGGYDDFSLNQSGLNVGFRQSAAGNAWWGMGAEFYRGHSSTDDYRDDFSLWGVHVLAGKSFAGGLFVDGMTGYRELSEDYTIQGELSDLSGRAKSHILTAGIRGGWKMHAAPLDMSITPTVSLNGARVDGNRLQGRERSVELHDGDALWLKAGVEAEKVSGNMTLKAGIWRNITLNDMPGMTLRDDWKARHYDAEKADRYTVSFGINGKLTEKLSVQAKVNSSFDGYFKTDAEGILGIRYSF</sequence>
<evidence type="ECO:0000256" key="7">
    <source>
        <dbReference type="ARBA" id="ARBA00022670"/>
    </source>
</evidence>
<dbReference type="RefSeq" id="WP_072674906.1">
    <property type="nucleotide sequence ID" value="NZ_JAWIGT010000047.1"/>
</dbReference>
<comment type="subcellular location">
    <subcellularLocation>
        <location evidence="3">Cell outer membrane</location>
        <topology evidence="3">Multi-pass membrane protein</topology>
    </subcellularLocation>
    <subcellularLocation>
        <location evidence="1">Cell surface</location>
    </subcellularLocation>
    <subcellularLocation>
        <location evidence="2">Periplasm</location>
    </subcellularLocation>
    <subcellularLocation>
        <location evidence="4">Secreted</location>
    </subcellularLocation>
</comment>
<evidence type="ECO:0000256" key="12">
    <source>
        <dbReference type="ARBA" id="ARBA00022825"/>
    </source>
</evidence>
<dbReference type="InterPro" id="IPR009003">
    <property type="entry name" value="Peptidase_S1_PA"/>
</dbReference>